<name>A0A9Q0JC74_9ROSI</name>
<reference evidence="2" key="1">
    <citation type="submission" date="2022-02" db="EMBL/GenBank/DDBJ databases">
        <authorList>
            <person name="Henning P.M."/>
            <person name="McCubbin A.G."/>
            <person name="Shore J.S."/>
        </authorList>
    </citation>
    <scope>NUCLEOTIDE SEQUENCE</scope>
    <source>
        <strain evidence="2">F60SS</strain>
        <tissue evidence="2">Leaves</tissue>
    </source>
</reference>
<organism evidence="2 3">
    <name type="scientific">Turnera subulata</name>
    <dbReference type="NCBI Taxonomy" id="218843"/>
    <lineage>
        <taxon>Eukaryota</taxon>
        <taxon>Viridiplantae</taxon>
        <taxon>Streptophyta</taxon>
        <taxon>Embryophyta</taxon>
        <taxon>Tracheophyta</taxon>
        <taxon>Spermatophyta</taxon>
        <taxon>Magnoliopsida</taxon>
        <taxon>eudicotyledons</taxon>
        <taxon>Gunneridae</taxon>
        <taxon>Pentapetalae</taxon>
        <taxon>rosids</taxon>
        <taxon>fabids</taxon>
        <taxon>Malpighiales</taxon>
        <taxon>Passifloraceae</taxon>
        <taxon>Turnera</taxon>
    </lineage>
</organism>
<evidence type="ECO:0000256" key="1">
    <source>
        <dbReference type="SAM" id="MobiDB-lite"/>
    </source>
</evidence>
<dbReference type="EMBL" id="JAKUCV010004204">
    <property type="protein sequence ID" value="KAJ4836189.1"/>
    <property type="molecule type" value="Genomic_DNA"/>
</dbReference>
<dbReference type="PANTHER" id="PTHR35475:SF1">
    <property type="entry name" value="WD REPEAT PROTEIN"/>
    <property type="match status" value="1"/>
</dbReference>
<accession>A0A9Q0JC74</accession>
<feature type="region of interest" description="Disordered" evidence="1">
    <location>
        <begin position="110"/>
        <end position="131"/>
    </location>
</feature>
<gene>
    <name evidence="2" type="ORF">Tsubulata_013724</name>
</gene>
<reference evidence="2" key="2">
    <citation type="journal article" date="2023" name="Plants (Basel)">
        <title>Annotation of the Turnera subulata (Passifloraceae) Draft Genome Reveals the S-Locus Evolved after the Divergence of Turneroideae from Passifloroideae in a Stepwise Manner.</title>
        <authorList>
            <person name="Henning P.M."/>
            <person name="Roalson E.H."/>
            <person name="Mir W."/>
            <person name="McCubbin A.G."/>
            <person name="Shore J.S."/>
        </authorList>
    </citation>
    <scope>NUCLEOTIDE SEQUENCE</scope>
    <source>
        <strain evidence="2">F60SS</strain>
    </source>
</reference>
<keyword evidence="3" id="KW-1185">Reference proteome</keyword>
<dbReference type="Proteomes" id="UP001141552">
    <property type="component" value="Unassembled WGS sequence"/>
</dbReference>
<protein>
    <submittedName>
        <fullName evidence="2">Uncharacterized protein</fullName>
    </submittedName>
</protein>
<evidence type="ECO:0000313" key="2">
    <source>
        <dbReference type="EMBL" id="KAJ4836189.1"/>
    </source>
</evidence>
<comment type="caution">
    <text evidence="2">The sequence shown here is derived from an EMBL/GenBank/DDBJ whole genome shotgun (WGS) entry which is preliminary data.</text>
</comment>
<feature type="region of interest" description="Disordered" evidence="1">
    <location>
        <begin position="235"/>
        <end position="256"/>
    </location>
</feature>
<dbReference type="AlphaFoldDB" id="A0A9Q0JC74"/>
<evidence type="ECO:0000313" key="3">
    <source>
        <dbReference type="Proteomes" id="UP001141552"/>
    </source>
</evidence>
<proteinExistence type="predicted"/>
<sequence length="256" mass="28644">MASPPSSGSLDAPVKVSGCPYQAERVIKTLHGSVLPDDRGDIRNLCYELAPSGSLTARYVGVYVVVNGVVRNYTMEQKSSTHHVTHLSNTKSLKESITKLKKKDEMMVTNNNNDGINKEVEVGGEGNSRRRKTRQDIARNLFSARFPHAYVLVHLYSKGRGPISIFESYLDGQKQNRLRVPDILKEYGFKKIFVFNPRECTRGAQIRFNPLTGWSHHSYSDGSDFHIDGEPKGARGRIKAPLTKSQEKFGSSSKLF</sequence>
<dbReference type="PANTHER" id="PTHR35475">
    <property type="entry name" value="WD REPEAT PROTEIN"/>
    <property type="match status" value="1"/>
</dbReference>